<dbReference type="EMBL" id="JAVDTR010000009">
    <property type="protein sequence ID" value="MDR6725004.1"/>
    <property type="molecule type" value="Genomic_DNA"/>
</dbReference>
<name>A0AAP5H2B2_PAEAM</name>
<sequence length="119" mass="13562">MAVYLLVMHESMLQTAIPVRYVDIEVAWVGDDEADVFIGGRNEVGGEIYRYLFQIGSEHHGGLRNYVIPNLDVSSANWELRIITNYSRPYHLAVRLYCRSAYGQTLGVLTEHQMTKLAD</sequence>
<evidence type="ECO:0000313" key="1">
    <source>
        <dbReference type="EMBL" id="MDR6725004.1"/>
    </source>
</evidence>
<accession>A0AAP5H2B2</accession>
<reference evidence="1" key="1">
    <citation type="submission" date="2023-07" db="EMBL/GenBank/DDBJ databases">
        <title>Sorghum-associated microbial communities from plants grown in Nebraska, USA.</title>
        <authorList>
            <person name="Schachtman D."/>
        </authorList>
    </citation>
    <scope>NUCLEOTIDE SEQUENCE</scope>
    <source>
        <strain evidence="1">BE80</strain>
    </source>
</reference>
<evidence type="ECO:0000313" key="2">
    <source>
        <dbReference type="Proteomes" id="UP001254832"/>
    </source>
</evidence>
<dbReference type="Proteomes" id="UP001254832">
    <property type="component" value="Unassembled WGS sequence"/>
</dbReference>
<gene>
    <name evidence="1" type="ORF">J2W91_003490</name>
</gene>
<comment type="caution">
    <text evidence="1">The sequence shown here is derived from an EMBL/GenBank/DDBJ whole genome shotgun (WGS) entry which is preliminary data.</text>
</comment>
<proteinExistence type="predicted"/>
<dbReference type="AlphaFoldDB" id="A0AAP5H2B2"/>
<dbReference type="RefSeq" id="WP_310141805.1">
    <property type="nucleotide sequence ID" value="NZ_JAVDTR010000009.1"/>
</dbReference>
<protein>
    <submittedName>
        <fullName evidence="1">Uncharacterized protein</fullName>
    </submittedName>
</protein>
<organism evidence="1 2">
    <name type="scientific">Paenibacillus amylolyticus</name>
    <dbReference type="NCBI Taxonomy" id="1451"/>
    <lineage>
        <taxon>Bacteria</taxon>
        <taxon>Bacillati</taxon>
        <taxon>Bacillota</taxon>
        <taxon>Bacilli</taxon>
        <taxon>Bacillales</taxon>
        <taxon>Paenibacillaceae</taxon>
        <taxon>Paenibacillus</taxon>
    </lineage>
</organism>